<dbReference type="AlphaFoldDB" id="A0A0N8K0G0"/>
<name>A0A0N8K0G0_SCLFO</name>
<evidence type="ECO:0008006" key="6">
    <source>
        <dbReference type="Google" id="ProtNLM"/>
    </source>
</evidence>
<dbReference type="Proteomes" id="UP000034805">
    <property type="component" value="Unassembled WGS sequence"/>
</dbReference>
<dbReference type="PANTHER" id="PTHR43015">
    <property type="entry name" value="D-RIBITOL-5-PHOSPHATE CYTIDYLYLTRANSFERASE"/>
    <property type="match status" value="1"/>
</dbReference>
<evidence type="ECO:0000256" key="2">
    <source>
        <dbReference type="ARBA" id="ARBA00022679"/>
    </source>
</evidence>
<dbReference type="Gene3D" id="3.90.550.10">
    <property type="entry name" value="Spore Coat Polysaccharide Biosynthesis Protein SpsA, Chain A"/>
    <property type="match status" value="1"/>
</dbReference>
<dbReference type="EMBL" id="JARO02002730">
    <property type="protein sequence ID" value="KPP72033.1"/>
    <property type="molecule type" value="Genomic_DNA"/>
</dbReference>
<evidence type="ECO:0000256" key="3">
    <source>
        <dbReference type="ARBA" id="ARBA00022695"/>
    </source>
</evidence>
<evidence type="ECO:0000256" key="1">
    <source>
        <dbReference type="ARBA" id="ARBA00009789"/>
    </source>
</evidence>
<reference evidence="4 5" key="1">
    <citation type="submission" date="2015-08" db="EMBL/GenBank/DDBJ databases">
        <title>The genome of the Asian arowana (Scleropages formosus).</title>
        <authorList>
            <person name="Tan M.H."/>
            <person name="Gan H.M."/>
            <person name="Croft L.J."/>
            <person name="Austin C.M."/>
        </authorList>
    </citation>
    <scope>NUCLEOTIDE SEQUENCE [LARGE SCALE GENOMIC DNA]</scope>
    <source>
        <strain evidence="4">Aro1</strain>
    </source>
</reference>
<dbReference type="InterPro" id="IPR034683">
    <property type="entry name" value="IspD/TarI"/>
</dbReference>
<dbReference type="SUPFAM" id="SSF53448">
    <property type="entry name" value="Nucleotide-diphospho-sugar transferases"/>
    <property type="match status" value="1"/>
</dbReference>
<evidence type="ECO:0000313" key="5">
    <source>
        <dbReference type="Proteomes" id="UP000034805"/>
    </source>
</evidence>
<sequence length="275" mass="30808">MMDIIHQFSHKKVKVVLGGPTRHRSIFNGLRAFEEQPDGTALRKPKVVIIHDAVRPFVEEDFLLKITVAAKDQGASGAIRPLVSTVIAATSEGYLDHSLERAKYRASEMPQGFLYDIIYQAYQKCSETDFDFGTECLHLALYYCGTKAKLIEGPPTLWKTLSPTLSAWLRVIVRSQCSWLMDCGRPLEPGACGFNLKRVEQWDETMENVAQIAAALVKDRNPALSHIFPLIFIYSSDCLLTLPRCLPGDISVDAVLLQYIARHPCCRLFAPRAVP</sequence>
<dbReference type="InterPro" id="IPR018294">
    <property type="entry name" value="ISPD_synthase_CS"/>
</dbReference>
<dbReference type="PROSITE" id="PS01295">
    <property type="entry name" value="ISPD"/>
    <property type="match status" value="1"/>
</dbReference>
<protein>
    <recommendedName>
        <fullName evidence="6">D-ribitol-5-phosphate cytidylyltransferase</fullName>
    </recommendedName>
</protein>
<dbReference type="GO" id="GO:0005829">
    <property type="term" value="C:cytosol"/>
    <property type="evidence" value="ECO:0007669"/>
    <property type="project" value="TreeGrafter"/>
</dbReference>
<comment type="caution">
    <text evidence="4">The sequence shown here is derived from an EMBL/GenBank/DDBJ whole genome shotgun (WGS) entry which is preliminary data.</text>
</comment>
<proteinExistence type="inferred from homology"/>
<gene>
    <name evidence="4" type="ORF">Z043_109003</name>
</gene>
<dbReference type="InterPro" id="IPR029044">
    <property type="entry name" value="Nucleotide-diphossugar_trans"/>
</dbReference>
<dbReference type="GO" id="GO:0035269">
    <property type="term" value="P:protein O-linked glycosylation via mannose"/>
    <property type="evidence" value="ECO:0007669"/>
    <property type="project" value="TreeGrafter"/>
</dbReference>
<dbReference type="GO" id="GO:0008299">
    <property type="term" value="P:isoprenoid biosynthetic process"/>
    <property type="evidence" value="ECO:0007669"/>
    <property type="project" value="InterPro"/>
</dbReference>
<dbReference type="PANTHER" id="PTHR43015:SF1">
    <property type="entry name" value="D-RIBITOL-5-PHOSPHATE CYTIDYLYLTRANSFERASE"/>
    <property type="match status" value="1"/>
</dbReference>
<comment type="similarity">
    <text evidence="1">Belongs to the IspD/TarI cytidylyltransferase family. IspD subfamily.</text>
</comment>
<dbReference type="Pfam" id="PF01128">
    <property type="entry name" value="IspD"/>
    <property type="match status" value="1"/>
</dbReference>
<keyword evidence="2" id="KW-0808">Transferase</keyword>
<organism evidence="4 5">
    <name type="scientific">Scleropages formosus</name>
    <name type="common">Asian bonytongue</name>
    <name type="synonym">Osteoglossum formosum</name>
    <dbReference type="NCBI Taxonomy" id="113540"/>
    <lineage>
        <taxon>Eukaryota</taxon>
        <taxon>Metazoa</taxon>
        <taxon>Chordata</taxon>
        <taxon>Craniata</taxon>
        <taxon>Vertebrata</taxon>
        <taxon>Euteleostomi</taxon>
        <taxon>Actinopterygii</taxon>
        <taxon>Neopterygii</taxon>
        <taxon>Teleostei</taxon>
        <taxon>Osteoglossocephala</taxon>
        <taxon>Osteoglossomorpha</taxon>
        <taxon>Osteoglossiformes</taxon>
        <taxon>Osteoglossidae</taxon>
        <taxon>Scleropages</taxon>
    </lineage>
</organism>
<dbReference type="GO" id="GO:0047349">
    <property type="term" value="F:D-ribitol-5-phosphate cytidylyltransferase activity"/>
    <property type="evidence" value="ECO:0007669"/>
    <property type="project" value="TreeGrafter"/>
</dbReference>
<evidence type="ECO:0000313" key="4">
    <source>
        <dbReference type="EMBL" id="KPP72033.1"/>
    </source>
</evidence>
<accession>A0A0N8K0G0</accession>
<keyword evidence="3" id="KW-0548">Nucleotidyltransferase</keyword>